<protein>
    <recommendedName>
        <fullName evidence="5">HTH cro/C1-type domain-containing protein</fullName>
    </recommendedName>
</protein>
<dbReference type="RefSeq" id="WP_146852858.1">
    <property type="nucleotide sequence ID" value="NZ_BAAAHR010000002.1"/>
</dbReference>
<dbReference type="Proteomes" id="UP000321154">
    <property type="component" value="Unassembled WGS sequence"/>
</dbReference>
<evidence type="ECO:0000313" key="4">
    <source>
        <dbReference type="Proteomes" id="UP000522688"/>
    </source>
</evidence>
<comment type="caution">
    <text evidence="2">The sequence shown here is derived from an EMBL/GenBank/DDBJ whole genome shotgun (WGS) entry which is preliminary data.</text>
</comment>
<evidence type="ECO:0000313" key="3">
    <source>
        <dbReference type="Proteomes" id="UP000321154"/>
    </source>
</evidence>
<evidence type="ECO:0008006" key="5">
    <source>
        <dbReference type="Google" id="ProtNLM"/>
    </source>
</evidence>
<dbReference type="AlphaFoldDB" id="A0A7W3JGZ8"/>
<evidence type="ECO:0000313" key="1">
    <source>
        <dbReference type="EMBL" id="GEK82294.1"/>
    </source>
</evidence>
<reference evidence="1 3" key="1">
    <citation type="submission" date="2019-07" db="EMBL/GenBank/DDBJ databases">
        <title>Whole genome shotgun sequence of Frigoribacterium faeni NBRC 103066.</title>
        <authorList>
            <person name="Hosoyama A."/>
            <person name="Uohara A."/>
            <person name="Ohji S."/>
            <person name="Ichikawa N."/>
        </authorList>
    </citation>
    <scope>NUCLEOTIDE SEQUENCE [LARGE SCALE GENOMIC DNA]</scope>
    <source>
        <strain evidence="1 3">NBRC 103066</strain>
    </source>
</reference>
<reference evidence="2 4" key="2">
    <citation type="submission" date="2020-07" db="EMBL/GenBank/DDBJ databases">
        <title>Sequencing the genomes of 1000 actinobacteria strains.</title>
        <authorList>
            <person name="Klenk H.-P."/>
        </authorList>
    </citation>
    <scope>NUCLEOTIDE SEQUENCE [LARGE SCALE GENOMIC DNA]</scope>
    <source>
        <strain evidence="2 4">DSM 10309</strain>
    </source>
</reference>
<name>A0A7W3JGZ8_9MICO</name>
<dbReference type="EMBL" id="BJUV01000004">
    <property type="protein sequence ID" value="GEK82294.1"/>
    <property type="molecule type" value="Genomic_DNA"/>
</dbReference>
<accession>A0A7W3JGZ8</accession>
<evidence type="ECO:0000313" key="2">
    <source>
        <dbReference type="EMBL" id="MBA8812691.1"/>
    </source>
</evidence>
<dbReference type="EMBL" id="JACGWW010000001">
    <property type="protein sequence ID" value="MBA8812691.1"/>
    <property type="molecule type" value="Genomic_DNA"/>
</dbReference>
<gene>
    <name evidence="2" type="ORF">FB463_000915</name>
    <name evidence="1" type="ORF">FFA01_06030</name>
</gene>
<dbReference type="Proteomes" id="UP000522688">
    <property type="component" value="Unassembled WGS sequence"/>
</dbReference>
<proteinExistence type="predicted"/>
<organism evidence="2 4">
    <name type="scientific">Frigoribacterium faeni</name>
    <dbReference type="NCBI Taxonomy" id="145483"/>
    <lineage>
        <taxon>Bacteria</taxon>
        <taxon>Bacillati</taxon>
        <taxon>Actinomycetota</taxon>
        <taxon>Actinomycetes</taxon>
        <taxon>Micrococcales</taxon>
        <taxon>Microbacteriaceae</taxon>
        <taxon>Frigoribacterium</taxon>
    </lineage>
</organism>
<sequence length="91" mass="9853">MNAPTPAAILRSVAYRLTIARKLRRAARAKYLHIADLRAIERQNDLTPGRLLMALAGLRLSTWDAVILQRVLGLNLSDVFATAGTTKAGAA</sequence>
<keyword evidence="3" id="KW-1185">Reference proteome</keyword>